<dbReference type="PANTHER" id="PTHR10177">
    <property type="entry name" value="CYCLINS"/>
    <property type="match status" value="1"/>
</dbReference>
<dbReference type="AlphaFoldDB" id="A0A7S2IJC9"/>
<dbReference type="InterPro" id="IPR006671">
    <property type="entry name" value="Cyclin_N"/>
</dbReference>
<dbReference type="Gene3D" id="1.10.472.10">
    <property type="entry name" value="Cyclin-like"/>
    <property type="match status" value="2"/>
</dbReference>
<evidence type="ECO:0008006" key="5">
    <source>
        <dbReference type="Google" id="ProtNLM"/>
    </source>
</evidence>
<reference evidence="4" key="1">
    <citation type="submission" date="2021-01" db="EMBL/GenBank/DDBJ databases">
        <authorList>
            <person name="Corre E."/>
            <person name="Pelletier E."/>
            <person name="Niang G."/>
            <person name="Scheremetjew M."/>
            <person name="Finn R."/>
            <person name="Kale V."/>
            <person name="Holt S."/>
            <person name="Cochrane G."/>
            <person name="Meng A."/>
            <person name="Brown T."/>
            <person name="Cohen L."/>
        </authorList>
    </citation>
    <scope>NUCLEOTIDE SEQUENCE</scope>
    <source>
        <strain evidence="4">RCC3387</strain>
    </source>
</reference>
<feature type="domain" description="Cyclin N-terminal" evidence="2">
    <location>
        <begin position="76"/>
        <end position="154"/>
    </location>
</feature>
<keyword evidence="1" id="KW-0195">Cyclin</keyword>
<name>A0A7S2IJC9_9DINO</name>
<evidence type="ECO:0000256" key="1">
    <source>
        <dbReference type="ARBA" id="ARBA00023127"/>
    </source>
</evidence>
<dbReference type="Pfam" id="PF02984">
    <property type="entry name" value="Cyclin_C"/>
    <property type="match status" value="1"/>
</dbReference>
<dbReference type="EMBL" id="HBGW01014253">
    <property type="protein sequence ID" value="CAD9519678.1"/>
    <property type="molecule type" value="Transcribed_RNA"/>
</dbReference>
<dbReference type="Pfam" id="PF00134">
    <property type="entry name" value="Cyclin_N"/>
    <property type="match status" value="1"/>
</dbReference>
<protein>
    <recommendedName>
        <fullName evidence="5">Cyclin-like domain-containing protein</fullName>
    </recommendedName>
</protein>
<evidence type="ECO:0000313" key="4">
    <source>
        <dbReference type="EMBL" id="CAD9519678.1"/>
    </source>
</evidence>
<proteinExistence type="predicted"/>
<sequence>MEEPLVQLRECQAMGEADRFAETWRRLLRLDEEDKRTREAEAIVHMTWLLAKEDRDLLLAPNLRVSPELFQAHFLVEQKGEVLFLAVRIISRYRSSVEGSVPRLLLSAAVLIASKFVDVTPPSAYDMLAAIDTPSALEDLLAFEARVLTSIDGRIHVPTAFHYLESFCSKVFGPSPSATGTKLARYLAELGLFVNDWPSWLPSQHAMAAVVLAAVQLRVRVPLEGLTCNEWWRIQAIMTIMMSRLLTRAGHDDRGQAIVTYKHLTTPSGRAADMREGRAVVVVRGPLLARFTLGRSGIRLLPVGTTGIVQEELADGSVVLQAVGLPQERLRVADAAGALESLEFTPLARDVEAMGVRLQELGVQ</sequence>
<dbReference type="InterPro" id="IPR039361">
    <property type="entry name" value="Cyclin"/>
</dbReference>
<evidence type="ECO:0000259" key="2">
    <source>
        <dbReference type="Pfam" id="PF00134"/>
    </source>
</evidence>
<dbReference type="SUPFAM" id="SSF47954">
    <property type="entry name" value="Cyclin-like"/>
    <property type="match status" value="2"/>
</dbReference>
<feature type="domain" description="Cyclin C-terminal" evidence="3">
    <location>
        <begin position="158"/>
        <end position="241"/>
    </location>
</feature>
<evidence type="ECO:0000259" key="3">
    <source>
        <dbReference type="Pfam" id="PF02984"/>
    </source>
</evidence>
<accession>A0A7S2IJC9</accession>
<gene>
    <name evidence="4" type="ORF">BRAN1462_LOCUS9065</name>
</gene>
<dbReference type="InterPro" id="IPR036915">
    <property type="entry name" value="Cyclin-like_sf"/>
</dbReference>
<organism evidence="4">
    <name type="scientific">Zooxanthella nutricula</name>
    <dbReference type="NCBI Taxonomy" id="1333877"/>
    <lineage>
        <taxon>Eukaryota</taxon>
        <taxon>Sar</taxon>
        <taxon>Alveolata</taxon>
        <taxon>Dinophyceae</taxon>
        <taxon>Peridiniales</taxon>
        <taxon>Peridiniales incertae sedis</taxon>
        <taxon>Zooxanthella</taxon>
    </lineage>
</organism>
<dbReference type="InterPro" id="IPR004367">
    <property type="entry name" value="Cyclin_C-dom"/>
</dbReference>